<evidence type="ECO:0000313" key="2">
    <source>
        <dbReference type="EMBL" id="KAK6323756.1"/>
    </source>
</evidence>
<keyword evidence="3" id="KW-1185">Reference proteome</keyword>
<evidence type="ECO:0000313" key="3">
    <source>
        <dbReference type="Proteomes" id="UP001356427"/>
    </source>
</evidence>
<comment type="caution">
    <text evidence="2">The sequence shown here is derived from an EMBL/GenBank/DDBJ whole genome shotgun (WGS) entry which is preliminary data.</text>
</comment>
<name>A0AAN8MD84_9TELE</name>
<reference evidence="2 3" key="1">
    <citation type="submission" date="2021-04" db="EMBL/GenBank/DDBJ databases">
        <authorList>
            <person name="De Guttry C."/>
            <person name="Zahm M."/>
            <person name="Klopp C."/>
            <person name="Cabau C."/>
            <person name="Louis A."/>
            <person name="Berthelot C."/>
            <person name="Parey E."/>
            <person name="Roest Crollius H."/>
            <person name="Montfort J."/>
            <person name="Robinson-Rechavi M."/>
            <person name="Bucao C."/>
            <person name="Bouchez O."/>
            <person name="Gislard M."/>
            <person name="Lluch J."/>
            <person name="Milhes M."/>
            <person name="Lampietro C."/>
            <person name="Lopez Roques C."/>
            <person name="Donnadieu C."/>
            <person name="Braasch I."/>
            <person name="Desvignes T."/>
            <person name="Postlethwait J."/>
            <person name="Bobe J."/>
            <person name="Wedekind C."/>
            <person name="Guiguen Y."/>
        </authorList>
    </citation>
    <scope>NUCLEOTIDE SEQUENCE [LARGE SCALE GENOMIC DNA]</scope>
    <source>
        <strain evidence="2">Cs_M1</strain>
        <tissue evidence="2">Blood</tissue>
    </source>
</reference>
<feature type="compositionally biased region" description="Polar residues" evidence="1">
    <location>
        <begin position="25"/>
        <end position="37"/>
    </location>
</feature>
<feature type="region of interest" description="Disordered" evidence="1">
    <location>
        <begin position="1"/>
        <end position="79"/>
    </location>
</feature>
<protein>
    <submittedName>
        <fullName evidence="2">Uncharacterized protein</fullName>
    </submittedName>
</protein>
<dbReference type="Proteomes" id="UP001356427">
    <property type="component" value="Unassembled WGS sequence"/>
</dbReference>
<proteinExistence type="predicted"/>
<dbReference type="EMBL" id="JAGTTL010000004">
    <property type="protein sequence ID" value="KAK6323756.1"/>
    <property type="molecule type" value="Genomic_DNA"/>
</dbReference>
<feature type="compositionally biased region" description="Basic and acidic residues" evidence="1">
    <location>
        <begin position="42"/>
        <end position="61"/>
    </location>
</feature>
<accession>A0AAN8MD84</accession>
<gene>
    <name evidence="2" type="ORF">J4Q44_G00060950</name>
</gene>
<organism evidence="2 3">
    <name type="scientific">Coregonus suidteri</name>
    <dbReference type="NCBI Taxonomy" id="861788"/>
    <lineage>
        <taxon>Eukaryota</taxon>
        <taxon>Metazoa</taxon>
        <taxon>Chordata</taxon>
        <taxon>Craniata</taxon>
        <taxon>Vertebrata</taxon>
        <taxon>Euteleostomi</taxon>
        <taxon>Actinopterygii</taxon>
        <taxon>Neopterygii</taxon>
        <taxon>Teleostei</taxon>
        <taxon>Protacanthopterygii</taxon>
        <taxon>Salmoniformes</taxon>
        <taxon>Salmonidae</taxon>
        <taxon>Coregoninae</taxon>
        <taxon>Coregonus</taxon>
    </lineage>
</organism>
<sequence>MQFSGPLRGSASELPPPFPAADILFSSQIPEEATQSAAGPETKGELERVEAELEPDRRPPPREAPPSCGSAVNAICDEL</sequence>
<dbReference type="AlphaFoldDB" id="A0AAN8MD84"/>
<evidence type="ECO:0000256" key="1">
    <source>
        <dbReference type="SAM" id="MobiDB-lite"/>
    </source>
</evidence>